<reference evidence="2 3" key="1">
    <citation type="submission" date="2018-03" db="EMBL/GenBank/DDBJ databases">
        <title>Genome assembly of novel Miniimonas species PCH200.</title>
        <authorList>
            <person name="Thakur V."/>
            <person name="Kumar V."/>
            <person name="Singh D."/>
        </authorList>
    </citation>
    <scope>NUCLEOTIDE SEQUENCE [LARGE SCALE GENOMIC DNA]</scope>
    <source>
        <strain evidence="2 3">PCH200</strain>
    </source>
</reference>
<keyword evidence="3" id="KW-1185">Reference proteome</keyword>
<protein>
    <recommendedName>
        <fullName evidence="4">Lipoprotein</fullName>
    </recommendedName>
</protein>
<sequence>MRTRRTLLRPAGVCLVLALAACGAPGASEPGTSEPSASEPAVDANGLLTIDGSVALTCGGGTAEDAFPASALDGQLQPSDPAGLEAALDALAAEAGMDAPPALQGTPASDAAWFVLRETADTALVAVGDWGPDGPRGPEDMSLGLERVDGGWKATGWGGCRLMPALAEPWTFWTALGAPETSPDDVELALQVVERSCTGGREPDEYLHEPVVVETDEAVTIYWTSGYFVNDPPADDDDLAWTCPGNPSVTRTVTLGGPLGDRTVLDGSVWPAEDVRDREVDPSHF</sequence>
<dbReference type="RefSeq" id="WP_109230091.1">
    <property type="nucleotide sequence ID" value="NZ_PYHR01000002.1"/>
</dbReference>
<feature type="chain" id="PRO_5015420413" description="Lipoprotein" evidence="1">
    <location>
        <begin position="27"/>
        <end position="285"/>
    </location>
</feature>
<feature type="signal peptide" evidence="1">
    <location>
        <begin position="1"/>
        <end position="26"/>
    </location>
</feature>
<dbReference type="OrthoDB" id="5194705at2"/>
<organism evidence="2 3">
    <name type="scientific">Serinibacter arcticus</name>
    <dbReference type="NCBI Taxonomy" id="1655435"/>
    <lineage>
        <taxon>Bacteria</taxon>
        <taxon>Bacillati</taxon>
        <taxon>Actinomycetota</taxon>
        <taxon>Actinomycetes</taxon>
        <taxon>Micrococcales</taxon>
        <taxon>Beutenbergiaceae</taxon>
        <taxon>Serinibacter</taxon>
    </lineage>
</organism>
<evidence type="ECO:0000313" key="3">
    <source>
        <dbReference type="Proteomes" id="UP000245166"/>
    </source>
</evidence>
<dbReference type="Proteomes" id="UP000245166">
    <property type="component" value="Unassembled WGS sequence"/>
</dbReference>
<dbReference type="AlphaFoldDB" id="A0A2U1ZXL5"/>
<dbReference type="PROSITE" id="PS51257">
    <property type="entry name" value="PROKAR_LIPOPROTEIN"/>
    <property type="match status" value="1"/>
</dbReference>
<evidence type="ECO:0008006" key="4">
    <source>
        <dbReference type="Google" id="ProtNLM"/>
    </source>
</evidence>
<comment type="caution">
    <text evidence="2">The sequence shown here is derived from an EMBL/GenBank/DDBJ whole genome shotgun (WGS) entry which is preliminary data.</text>
</comment>
<keyword evidence="1" id="KW-0732">Signal</keyword>
<proteinExistence type="predicted"/>
<dbReference type="EMBL" id="PYHR01000002">
    <property type="protein sequence ID" value="PWD51711.1"/>
    <property type="molecule type" value="Genomic_DNA"/>
</dbReference>
<accession>A0A2U1ZXL5</accession>
<name>A0A2U1ZXL5_9MICO</name>
<gene>
    <name evidence="2" type="ORF">C8046_14710</name>
</gene>
<evidence type="ECO:0000256" key="1">
    <source>
        <dbReference type="SAM" id="SignalP"/>
    </source>
</evidence>
<evidence type="ECO:0000313" key="2">
    <source>
        <dbReference type="EMBL" id="PWD51711.1"/>
    </source>
</evidence>